<proteinExistence type="predicted"/>
<dbReference type="RefSeq" id="XP_013315681.1">
    <property type="nucleotide sequence ID" value="XM_013460227.1"/>
</dbReference>
<feature type="signal peptide" evidence="1">
    <location>
        <begin position="1"/>
        <end position="25"/>
    </location>
</feature>
<name>A0A0D2CY77_9EURO</name>
<dbReference type="GeneID" id="25329313"/>
<evidence type="ECO:0000256" key="1">
    <source>
        <dbReference type="SAM" id="SignalP"/>
    </source>
</evidence>
<organism evidence="2 3">
    <name type="scientific">Exophiala xenobiotica</name>
    <dbReference type="NCBI Taxonomy" id="348802"/>
    <lineage>
        <taxon>Eukaryota</taxon>
        <taxon>Fungi</taxon>
        <taxon>Dikarya</taxon>
        <taxon>Ascomycota</taxon>
        <taxon>Pezizomycotina</taxon>
        <taxon>Eurotiomycetes</taxon>
        <taxon>Chaetothyriomycetidae</taxon>
        <taxon>Chaetothyriales</taxon>
        <taxon>Herpotrichiellaceae</taxon>
        <taxon>Exophiala</taxon>
    </lineage>
</organism>
<dbReference type="OrthoDB" id="4160047at2759"/>
<dbReference type="EMBL" id="KN847320">
    <property type="protein sequence ID" value="KIW55097.1"/>
    <property type="molecule type" value="Genomic_DNA"/>
</dbReference>
<protein>
    <submittedName>
        <fullName evidence="2">Uncharacterized protein</fullName>
    </submittedName>
</protein>
<accession>A0A0D2CY77</accession>
<keyword evidence="1" id="KW-0732">Signal</keyword>
<evidence type="ECO:0000313" key="3">
    <source>
        <dbReference type="Proteomes" id="UP000054342"/>
    </source>
</evidence>
<feature type="chain" id="PRO_5002251006" evidence="1">
    <location>
        <begin position="26"/>
        <end position="249"/>
    </location>
</feature>
<dbReference type="HOGENOM" id="CLU_083064_0_0_1"/>
<gene>
    <name evidence="2" type="ORF">PV05_07405</name>
</gene>
<dbReference type="AlphaFoldDB" id="A0A0D2CY77"/>
<evidence type="ECO:0000313" key="2">
    <source>
        <dbReference type="EMBL" id="KIW55097.1"/>
    </source>
</evidence>
<dbReference type="Proteomes" id="UP000054342">
    <property type="component" value="Unassembled WGS sequence"/>
</dbReference>
<sequence>MRCLSVCVFKLVFVVLLLRFHTCHAQITTVSASPTITATWTGTYTDFAVCATGGGDWLMDPPTAVRLGDLFCEALSKPENYPPQGGNLSQYHYPTELTEIPGSPNYTAMELSGLILDISFNRDTPIVTNGTIHFYGTDEQCARDNCTDIVARDVDACQLNSHYYGGTNTWFTECGMYWIGVRNCTSNWADPDCCRWHELHPDIGITLEEALDPAVCWHCKSPCQPSNATSTSNVTAINEVTTLPTNAVS</sequence>
<keyword evidence="3" id="KW-1185">Reference proteome</keyword>
<reference evidence="2 3" key="1">
    <citation type="submission" date="2015-01" db="EMBL/GenBank/DDBJ databases">
        <title>The Genome Sequence of Exophiala xenobiotica CBS118157.</title>
        <authorList>
            <consortium name="The Broad Institute Genomics Platform"/>
            <person name="Cuomo C."/>
            <person name="de Hoog S."/>
            <person name="Gorbushina A."/>
            <person name="Stielow B."/>
            <person name="Teixiera M."/>
            <person name="Abouelleil A."/>
            <person name="Chapman S.B."/>
            <person name="Priest M."/>
            <person name="Young S.K."/>
            <person name="Wortman J."/>
            <person name="Nusbaum C."/>
            <person name="Birren B."/>
        </authorList>
    </citation>
    <scope>NUCLEOTIDE SEQUENCE [LARGE SCALE GENOMIC DNA]</scope>
    <source>
        <strain evidence="2 3">CBS 118157</strain>
    </source>
</reference>